<feature type="binding site" evidence="12">
    <location>
        <position position="291"/>
    </location>
    <ligand>
        <name>5-aminolevulinate</name>
        <dbReference type="ChEBI" id="CHEBI:356416"/>
        <label>2</label>
    </ligand>
</feature>
<dbReference type="SMART" id="SM01004">
    <property type="entry name" value="ALAD"/>
    <property type="match status" value="1"/>
</dbReference>
<keyword evidence="13" id="KW-0479">Metal-binding</keyword>
<dbReference type="Pfam" id="PF00490">
    <property type="entry name" value="ALAD"/>
    <property type="match status" value="1"/>
</dbReference>
<keyword evidence="17" id="KW-1185">Reference proteome</keyword>
<dbReference type="FunFam" id="3.20.20.70:FF:000019">
    <property type="entry name" value="Delta-aminolevulinic acid dehydratase"/>
    <property type="match status" value="1"/>
</dbReference>
<dbReference type="PROSITE" id="PS00169">
    <property type="entry name" value="D_ALA_DEHYDRATASE"/>
    <property type="match status" value="1"/>
</dbReference>
<dbReference type="NCBIfam" id="NF006762">
    <property type="entry name" value="PRK09283.1"/>
    <property type="match status" value="1"/>
</dbReference>
<evidence type="ECO:0000256" key="9">
    <source>
        <dbReference type="ARBA" id="ARBA00025628"/>
    </source>
</evidence>
<evidence type="ECO:0000256" key="3">
    <source>
        <dbReference type="ARBA" id="ARBA00011823"/>
    </source>
</evidence>
<evidence type="ECO:0000256" key="4">
    <source>
        <dbReference type="ARBA" id="ARBA00012053"/>
    </source>
</evidence>
<dbReference type="GO" id="GO:0004655">
    <property type="term" value="F:porphobilinogen synthase activity"/>
    <property type="evidence" value="ECO:0007669"/>
    <property type="project" value="UniProtKB-EC"/>
</dbReference>
<dbReference type="SUPFAM" id="SSF51569">
    <property type="entry name" value="Aldolase"/>
    <property type="match status" value="1"/>
</dbReference>
<dbReference type="InterPro" id="IPR001731">
    <property type="entry name" value="ALAD"/>
</dbReference>
<protein>
    <recommendedName>
        <fullName evidence="5 14">Delta-aminolevulinic acid dehydratase</fullName>
        <ecNumber evidence="4 14">4.2.1.24</ecNumber>
    </recommendedName>
</protein>
<feature type="binding site" evidence="13">
    <location>
        <position position="250"/>
    </location>
    <ligand>
        <name>Mg(2+)</name>
        <dbReference type="ChEBI" id="CHEBI:18420"/>
    </ligand>
</feature>
<feature type="active site" description="Schiff-base intermediate with substrate" evidence="11">
    <location>
        <position position="265"/>
    </location>
</feature>
<dbReference type="PIRSF" id="PIRSF001415">
    <property type="entry name" value="Porphbilin_synth"/>
    <property type="match status" value="1"/>
</dbReference>
<dbReference type="AlphaFoldDB" id="A0A543J3I3"/>
<comment type="subunit">
    <text evidence="3 14">Homooctamer.</text>
</comment>
<evidence type="ECO:0000256" key="11">
    <source>
        <dbReference type="PIRSR" id="PIRSR001415-1"/>
    </source>
</evidence>
<comment type="function">
    <text evidence="9">Catalyzes an early step in the biosynthesis of tetrapyrroles. Binds two molecules of 5-aminolevulinate per subunit, each at a distinct site, and catalyzes their condensation to form porphobilinogen.</text>
</comment>
<dbReference type="Gene3D" id="3.20.20.70">
    <property type="entry name" value="Aldolase class I"/>
    <property type="match status" value="1"/>
</dbReference>
<evidence type="ECO:0000256" key="5">
    <source>
        <dbReference type="ARBA" id="ARBA00020771"/>
    </source>
</evidence>
<dbReference type="PANTHER" id="PTHR11458:SF0">
    <property type="entry name" value="DELTA-AMINOLEVULINIC ACID DEHYDRATASE"/>
    <property type="match status" value="1"/>
</dbReference>
<accession>A0A543J3I3</accession>
<dbReference type="GO" id="GO:0005829">
    <property type="term" value="C:cytosol"/>
    <property type="evidence" value="ECO:0007669"/>
    <property type="project" value="TreeGrafter"/>
</dbReference>
<dbReference type="EC" id="4.2.1.24" evidence="4 14"/>
<dbReference type="UniPathway" id="UPA00251">
    <property type="reaction ID" value="UER00318"/>
</dbReference>
<keyword evidence="13" id="KW-0460">Magnesium</keyword>
<feature type="binding site" evidence="12">
    <location>
        <position position="330"/>
    </location>
    <ligand>
        <name>5-aminolevulinate</name>
        <dbReference type="ChEBI" id="CHEBI:356416"/>
        <label>2</label>
    </ligand>
</feature>
<gene>
    <name evidence="16" type="ORF">FHX40_4135</name>
</gene>
<organism evidence="16 17">
    <name type="scientific">Thermopolyspora flexuosa</name>
    <dbReference type="NCBI Taxonomy" id="103836"/>
    <lineage>
        <taxon>Bacteria</taxon>
        <taxon>Bacillati</taxon>
        <taxon>Actinomycetota</taxon>
        <taxon>Actinomycetes</taxon>
        <taxon>Streptosporangiales</taxon>
        <taxon>Streptosporangiaceae</taxon>
        <taxon>Thermopolyspora</taxon>
    </lineage>
</organism>
<evidence type="ECO:0000256" key="12">
    <source>
        <dbReference type="PIRSR" id="PIRSR001415-2"/>
    </source>
</evidence>
<proteinExistence type="inferred from homology"/>
<dbReference type="RefSeq" id="WP_142261113.1">
    <property type="nucleotide sequence ID" value="NZ_BMPV01000002.1"/>
</dbReference>
<keyword evidence="6" id="KW-0350">Heme biosynthesis</keyword>
<reference evidence="16 17" key="1">
    <citation type="submission" date="2019-06" db="EMBL/GenBank/DDBJ databases">
        <title>Sequencing the genomes of 1000 actinobacteria strains.</title>
        <authorList>
            <person name="Klenk H.-P."/>
        </authorList>
    </citation>
    <scope>NUCLEOTIDE SEQUENCE [LARGE SCALE GENOMIC DNA]</scope>
    <source>
        <strain evidence="16 17">DSM 43186</strain>
    </source>
</reference>
<evidence type="ECO:0000256" key="10">
    <source>
        <dbReference type="ARBA" id="ARBA00047651"/>
    </source>
</evidence>
<comment type="caution">
    <text evidence="16">The sequence shown here is derived from an EMBL/GenBank/DDBJ whole genome shotgun (WGS) entry which is preliminary data.</text>
</comment>
<dbReference type="CDD" id="cd00384">
    <property type="entry name" value="ALAD_PBGS"/>
    <property type="match status" value="1"/>
</dbReference>
<comment type="catalytic activity">
    <reaction evidence="10 14">
        <text>2 5-aminolevulinate = porphobilinogen + 2 H2O + H(+)</text>
        <dbReference type="Rhea" id="RHEA:24064"/>
        <dbReference type="ChEBI" id="CHEBI:15377"/>
        <dbReference type="ChEBI" id="CHEBI:15378"/>
        <dbReference type="ChEBI" id="CHEBI:58126"/>
        <dbReference type="ChEBI" id="CHEBI:356416"/>
        <dbReference type="EC" id="4.2.1.24"/>
    </reaction>
</comment>
<name>A0A543J3I3_9ACTN</name>
<sequence>MAVSAEFPAREAPGGAFPAVRPRRLRRGAAMRRLMAGTRLHPAQLILPMFVKEGITEPQPVASMPGVVQHTRDSLRKAAAEAAEAGVGGVILFGVPAVKDARGSAADDPQGIVQLAVADLAAEVGDALVVMTDLCLDEYTDHGHCGLLTADGEVDNDATLERYASIAVAQAAAGSQVIAPSGMMDGQVAAIRSALDANGFPHVPILAYSAKYASAFYGPFRDAAECAPQFGDRSAYQQDPAGPIGEALREVRLDLAEGADAVMVKPALAYLDVLRQVRDAVDVPVAAYQVSGEYAMIEAAARNGWLDRERVIMESLVAIRRAGADLILTYWATEIARVLS</sequence>
<dbReference type="Proteomes" id="UP000319213">
    <property type="component" value="Unassembled WGS sequence"/>
</dbReference>
<keyword evidence="8 14" id="KW-0627">Porphyrin biosynthesis</keyword>
<evidence type="ECO:0000256" key="2">
    <source>
        <dbReference type="ARBA" id="ARBA00008055"/>
    </source>
</evidence>
<dbReference type="PANTHER" id="PTHR11458">
    <property type="entry name" value="DELTA-AMINOLEVULINIC ACID DEHYDRATASE"/>
    <property type="match status" value="1"/>
</dbReference>
<evidence type="ECO:0000256" key="15">
    <source>
        <dbReference type="RuleBase" id="RU004161"/>
    </source>
</evidence>
<dbReference type="InterPro" id="IPR030656">
    <property type="entry name" value="ALAD_AS"/>
</dbReference>
<evidence type="ECO:0000256" key="6">
    <source>
        <dbReference type="ARBA" id="ARBA00023133"/>
    </source>
</evidence>
<comment type="similarity">
    <text evidence="2 15">Belongs to the ALAD family.</text>
</comment>
<evidence type="ECO:0000256" key="14">
    <source>
        <dbReference type="RuleBase" id="RU000515"/>
    </source>
</evidence>
<dbReference type="PRINTS" id="PR00144">
    <property type="entry name" value="DALDHYDRTASE"/>
</dbReference>
<evidence type="ECO:0000256" key="7">
    <source>
        <dbReference type="ARBA" id="ARBA00023239"/>
    </source>
</evidence>
<dbReference type="EMBL" id="VFPQ01000001">
    <property type="protein sequence ID" value="TQM77372.1"/>
    <property type="molecule type" value="Genomic_DNA"/>
</dbReference>
<dbReference type="OrthoDB" id="9805001at2"/>
<dbReference type="GO" id="GO:0008270">
    <property type="term" value="F:zinc ion binding"/>
    <property type="evidence" value="ECO:0007669"/>
    <property type="project" value="TreeGrafter"/>
</dbReference>
<evidence type="ECO:0000256" key="13">
    <source>
        <dbReference type="PIRSR" id="PIRSR001415-5"/>
    </source>
</evidence>
<dbReference type="GO" id="GO:0006782">
    <property type="term" value="P:protoporphyrinogen IX biosynthetic process"/>
    <property type="evidence" value="ECO:0007669"/>
    <property type="project" value="UniProtKB-UniPathway"/>
</dbReference>
<feature type="binding site" evidence="12">
    <location>
        <position position="221"/>
    </location>
    <ligand>
        <name>5-aminolevulinate</name>
        <dbReference type="ChEBI" id="CHEBI:356416"/>
        <label>1</label>
    </ligand>
</feature>
<evidence type="ECO:0000256" key="1">
    <source>
        <dbReference type="ARBA" id="ARBA00004694"/>
    </source>
</evidence>
<comment type="pathway">
    <text evidence="1">Porphyrin-containing compound metabolism; protoporphyrin-IX biosynthesis; coproporphyrinogen-III from 5-aminolevulinate: step 1/4.</text>
</comment>
<evidence type="ECO:0000313" key="16">
    <source>
        <dbReference type="EMBL" id="TQM77372.1"/>
    </source>
</evidence>
<feature type="binding site" evidence="12">
    <location>
        <position position="233"/>
    </location>
    <ligand>
        <name>5-aminolevulinate</name>
        <dbReference type="ChEBI" id="CHEBI:356416"/>
        <label>1</label>
    </ligand>
</feature>
<dbReference type="InterPro" id="IPR013785">
    <property type="entry name" value="Aldolase_TIM"/>
</dbReference>
<feature type="active site" description="Schiff-base intermediate with substrate" evidence="11">
    <location>
        <position position="211"/>
    </location>
</feature>
<evidence type="ECO:0000313" key="17">
    <source>
        <dbReference type="Proteomes" id="UP000319213"/>
    </source>
</evidence>
<keyword evidence="7 14" id="KW-0456">Lyase</keyword>
<evidence type="ECO:0000256" key="8">
    <source>
        <dbReference type="ARBA" id="ARBA00023244"/>
    </source>
</evidence>